<gene>
    <name evidence="1" type="ORF">H480_37070</name>
</gene>
<dbReference type="Proteomes" id="UP000014139">
    <property type="component" value="Unassembled WGS sequence"/>
</dbReference>
<protein>
    <submittedName>
        <fullName evidence="1">Uncharacterized protein</fullName>
    </submittedName>
</protein>
<comment type="caution">
    <text evidence="1">The sequence shown here is derived from an EMBL/GenBank/DDBJ whole genome shotgun (WGS) entry which is preliminary data.</text>
</comment>
<feature type="non-terminal residue" evidence="1">
    <location>
        <position position="49"/>
    </location>
</feature>
<evidence type="ECO:0000313" key="2">
    <source>
        <dbReference type="Proteomes" id="UP000014139"/>
    </source>
</evidence>
<proteinExistence type="predicted"/>
<evidence type="ECO:0000313" key="1">
    <source>
        <dbReference type="EMBL" id="EOD63425.1"/>
    </source>
</evidence>
<organism evidence="1 2">
    <name type="scientific">Amycolatopsis vancoresmycina DSM 44592</name>
    <dbReference type="NCBI Taxonomy" id="1292037"/>
    <lineage>
        <taxon>Bacteria</taxon>
        <taxon>Bacillati</taxon>
        <taxon>Actinomycetota</taxon>
        <taxon>Actinomycetes</taxon>
        <taxon>Pseudonocardiales</taxon>
        <taxon>Pseudonocardiaceae</taxon>
        <taxon>Amycolatopsis</taxon>
    </lineage>
</organism>
<keyword evidence="2" id="KW-1185">Reference proteome</keyword>
<accession>R1HIN9</accession>
<name>R1HIN9_9PSEU</name>
<sequence>MRGPALRRDHVIAASLAGAVVVVVGYASGIGLHPGTAAAAPPAVADGGH</sequence>
<reference evidence="1 2" key="1">
    <citation type="submission" date="2013-02" db="EMBL/GenBank/DDBJ databases">
        <title>Draft genome sequence of Amycolatopsis vancoresmycina strain DSM 44592T.</title>
        <authorList>
            <person name="Kumar S."/>
            <person name="Kaur N."/>
            <person name="Kaur C."/>
            <person name="Raghava G.P.S."/>
            <person name="Mayilraj S."/>
        </authorList>
    </citation>
    <scope>NUCLEOTIDE SEQUENCE [LARGE SCALE GENOMIC DNA]</scope>
    <source>
        <strain evidence="1 2">DSM 44592</strain>
    </source>
</reference>
<dbReference type="AlphaFoldDB" id="R1HIN9"/>
<dbReference type="EMBL" id="AOUO01000621">
    <property type="protein sequence ID" value="EOD63425.1"/>
    <property type="molecule type" value="Genomic_DNA"/>
</dbReference>